<dbReference type="Gene3D" id="3.10.10.10">
    <property type="entry name" value="HIV Type 1 Reverse Transcriptase, subunit A, domain 1"/>
    <property type="match status" value="1"/>
</dbReference>
<dbReference type="InterPro" id="IPR032567">
    <property type="entry name" value="RTL1-rel"/>
</dbReference>
<organism evidence="2 3">
    <name type="scientific">Cucumis melo var. makuwa</name>
    <name type="common">Oriental melon</name>
    <dbReference type="NCBI Taxonomy" id="1194695"/>
    <lineage>
        <taxon>Eukaryota</taxon>
        <taxon>Viridiplantae</taxon>
        <taxon>Streptophyta</taxon>
        <taxon>Embryophyta</taxon>
        <taxon>Tracheophyta</taxon>
        <taxon>Spermatophyta</taxon>
        <taxon>Magnoliopsida</taxon>
        <taxon>eudicotyledons</taxon>
        <taxon>Gunneridae</taxon>
        <taxon>Pentapetalae</taxon>
        <taxon>rosids</taxon>
        <taxon>fabids</taxon>
        <taxon>Cucurbitales</taxon>
        <taxon>Cucurbitaceae</taxon>
        <taxon>Benincaseae</taxon>
        <taxon>Cucumis</taxon>
    </lineage>
</organism>
<gene>
    <name evidence="2" type="ORF">E6C27_scaffold274G004970</name>
</gene>
<name>A0A5A7UTV9_CUCMM</name>
<dbReference type="AlphaFoldDB" id="A0A5A7UTV9"/>
<feature type="region of interest" description="Disordered" evidence="1">
    <location>
        <begin position="22"/>
        <end position="78"/>
    </location>
</feature>
<protein>
    <submittedName>
        <fullName evidence="2">Ty3-gypsy retroelement transposase</fullName>
    </submittedName>
</protein>
<dbReference type="InterPro" id="IPR043502">
    <property type="entry name" value="DNA/RNA_pol_sf"/>
</dbReference>
<dbReference type="Pfam" id="PF08284">
    <property type="entry name" value="RVP_2"/>
    <property type="match status" value="1"/>
</dbReference>
<dbReference type="Gene3D" id="2.40.70.10">
    <property type="entry name" value="Acid Proteases"/>
    <property type="match status" value="1"/>
</dbReference>
<dbReference type="PANTHER" id="PTHR15503">
    <property type="entry name" value="LDOC1 RELATED"/>
    <property type="match status" value="1"/>
</dbReference>
<dbReference type="PANTHER" id="PTHR15503:SF22">
    <property type="entry name" value="TRANSPOSON TY3-I GAG POLYPROTEIN"/>
    <property type="match status" value="1"/>
</dbReference>
<sequence>MDKQQQQHQILMKYIEGIVNDKSTTTSDVEGSSSNSKSGGTRRDLHESVSPTDQGGSGILKAQRVSADDEVGPEGKSTMKVRGKIHGKVVVLNDCGATHNFISKKLVASLKLHTKETSNYDVILGSGAAVKGKGVCEKGMQWLYSLEVKEMDRKNLIITFIHDNKKIIIKGDPSLTKTQTEIQEEVPETEEAVKTVLSKYQDVFDWPEELPQKRRIEHHIHLKAGADPVNVSSYRYGLQQKAEMEKLVDEMLSSGVIRPRTSHTQARYY</sequence>
<reference evidence="2 3" key="1">
    <citation type="submission" date="2019-08" db="EMBL/GenBank/DDBJ databases">
        <title>Draft genome sequences of two oriental melons (Cucumis melo L. var makuwa).</title>
        <authorList>
            <person name="Kwon S.-Y."/>
        </authorList>
    </citation>
    <scope>NUCLEOTIDE SEQUENCE [LARGE SCALE GENOMIC DNA]</scope>
    <source>
        <strain evidence="3">cv. SW 3</strain>
        <tissue evidence="2">Leaf</tissue>
    </source>
</reference>
<feature type="compositionally biased region" description="Polar residues" evidence="1">
    <location>
        <begin position="22"/>
        <end position="39"/>
    </location>
</feature>
<dbReference type="Proteomes" id="UP000321393">
    <property type="component" value="Unassembled WGS sequence"/>
</dbReference>
<proteinExistence type="predicted"/>
<evidence type="ECO:0000256" key="1">
    <source>
        <dbReference type="SAM" id="MobiDB-lite"/>
    </source>
</evidence>
<evidence type="ECO:0000313" key="3">
    <source>
        <dbReference type="Proteomes" id="UP000321393"/>
    </source>
</evidence>
<dbReference type="EMBL" id="SSTE01006842">
    <property type="protein sequence ID" value="KAA0058177.1"/>
    <property type="molecule type" value="Genomic_DNA"/>
</dbReference>
<dbReference type="SUPFAM" id="SSF56672">
    <property type="entry name" value="DNA/RNA polymerases"/>
    <property type="match status" value="1"/>
</dbReference>
<evidence type="ECO:0000313" key="2">
    <source>
        <dbReference type="EMBL" id="KAA0058177.1"/>
    </source>
</evidence>
<accession>A0A5A7UTV9</accession>
<dbReference type="CDD" id="cd00303">
    <property type="entry name" value="retropepsin_like"/>
    <property type="match status" value="1"/>
</dbReference>
<dbReference type="InterPro" id="IPR021109">
    <property type="entry name" value="Peptidase_aspartic_dom_sf"/>
</dbReference>
<comment type="caution">
    <text evidence="2">The sequence shown here is derived from an EMBL/GenBank/DDBJ whole genome shotgun (WGS) entry which is preliminary data.</text>
</comment>